<reference evidence="1 2" key="1">
    <citation type="journal article" date="2018" name="Front. Microbiol.">
        <title>Genomic and genetic insights into a cosmopolitan fungus, Paecilomyces variotii (Eurotiales).</title>
        <authorList>
            <person name="Urquhart A.S."/>
            <person name="Mondo S.J."/>
            <person name="Makela M.R."/>
            <person name="Hane J.K."/>
            <person name="Wiebenga A."/>
            <person name="He G."/>
            <person name="Mihaltcheva S."/>
            <person name="Pangilinan J."/>
            <person name="Lipzen A."/>
            <person name="Barry K."/>
            <person name="de Vries R.P."/>
            <person name="Grigoriev I.V."/>
            <person name="Idnurm A."/>
        </authorList>
    </citation>
    <scope>NUCLEOTIDE SEQUENCE [LARGE SCALE GENOMIC DNA]</scope>
    <source>
        <strain evidence="1 2">CBS 101075</strain>
    </source>
</reference>
<keyword evidence="2" id="KW-1185">Reference proteome</keyword>
<dbReference type="GeneID" id="39600772"/>
<evidence type="ECO:0000313" key="1">
    <source>
        <dbReference type="EMBL" id="RWQ92165.1"/>
    </source>
</evidence>
<comment type="caution">
    <text evidence="1">The sequence shown here is derived from an EMBL/GenBank/DDBJ whole genome shotgun (WGS) entry which is preliminary data.</text>
</comment>
<sequence>MDHKSLTKKLSNLTLSIRRRRQQRPAITIPKDDHENVRKRVLEGLTGIYRTLKESDDVYVTVKSSNGFLIQYEDLILEEVDGPLTTSIPRFFQPCSSQFLKEHPISPESTEAMEETQSYERLWLSVHELRDYPLKGARFLCSWLALNFSEHWRVNGKEKASLEMDFTKWTPTGFGELVDKEFHHTVYSSQERNTMKAWYILEGYPHMMFTIAHSFKGREEYLLRGELLAITAAMITRLRSGYLPEHTIIPVMLFSFMGGTQGRILQAYTNNEGLVIQKSKLYDFSTLENFREFINLFLRYLTSNAVGDTQQTGR</sequence>
<organism evidence="1 2">
    <name type="scientific">Byssochlamys spectabilis</name>
    <name type="common">Paecilomyces variotii</name>
    <dbReference type="NCBI Taxonomy" id="264951"/>
    <lineage>
        <taxon>Eukaryota</taxon>
        <taxon>Fungi</taxon>
        <taxon>Dikarya</taxon>
        <taxon>Ascomycota</taxon>
        <taxon>Pezizomycotina</taxon>
        <taxon>Eurotiomycetes</taxon>
        <taxon>Eurotiomycetidae</taxon>
        <taxon>Eurotiales</taxon>
        <taxon>Thermoascaceae</taxon>
        <taxon>Paecilomyces</taxon>
    </lineage>
</organism>
<dbReference type="RefSeq" id="XP_028481810.1">
    <property type="nucleotide sequence ID" value="XM_028631495.1"/>
</dbReference>
<gene>
    <name evidence="1" type="ORF">C8Q69DRAFT_480046</name>
</gene>
<dbReference type="AlphaFoldDB" id="A0A443HK72"/>
<protein>
    <submittedName>
        <fullName evidence="1">Uncharacterized protein</fullName>
    </submittedName>
</protein>
<accession>A0A443HK72</accession>
<proteinExistence type="predicted"/>
<name>A0A443HK72_BYSSP</name>
<dbReference type="Proteomes" id="UP000283841">
    <property type="component" value="Unassembled WGS sequence"/>
</dbReference>
<dbReference type="STRING" id="264951.A0A443HK72"/>
<dbReference type="EMBL" id="RCNU01000014">
    <property type="protein sequence ID" value="RWQ92165.1"/>
    <property type="molecule type" value="Genomic_DNA"/>
</dbReference>
<evidence type="ECO:0000313" key="2">
    <source>
        <dbReference type="Proteomes" id="UP000283841"/>
    </source>
</evidence>
<dbReference type="VEuPathDB" id="FungiDB:C8Q69DRAFT_480046"/>